<sequence>MFVGILQQCKQLVNLEIHLPSNGFIGLRTRPLILLPTLRSLEVICSNAADNILRCFTTPLLQQLSLRYDSQDLDSLVTDLTAFQQRSSTPLSSLKLHILCCADYEVEIITEKVIEILSLFPAIHSLEIHPSFTPDLLIQAMTCTEGQLALPNLKELVLDGYPNYYLTGKDYCLSGSGFKAMVLSRWWPDGDGSASFRNVLSRLQKVTLRGFRVSDLAGDITHVSALSGLVLDYTPVKEWW</sequence>
<proteinExistence type="predicted"/>
<dbReference type="EMBL" id="ML769405">
    <property type="protein sequence ID" value="KAE9405927.1"/>
    <property type="molecule type" value="Genomic_DNA"/>
</dbReference>
<evidence type="ECO:0000313" key="2">
    <source>
        <dbReference type="Proteomes" id="UP000799118"/>
    </source>
</evidence>
<dbReference type="AlphaFoldDB" id="A0A6A4IA20"/>
<gene>
    <name evidence="1" type="ORF">BT96DRAFT_934445</name>
</gene>
<reference evidence="1" key="1">
    <citation type="journal article" date="2019" name="Environ. Microbiol.">
        <title>Fungal ecological strategies reflected in gene transcription - a case study of two litter decomposers.</title>
        <authorList>
            <person name="Barbi F."/>
            <person name="Kohler A."/>
            <person name="Barry K."/>
            <person name="Baskaran P."/>
            <person name="Daum C."/>
            <person name="Fauchery L."/>
            <person name="Ihrmark K."/>
            <person name="Kuo A."/>
            <person name="LaButti K."/>
            <person name="Lipzen A."/>
            <person name="Morin E."/>
            <person name="Grigoriev I.V."/>
            <person name="Henrissat B."/>
            <person name="Lindahl B."/>
            <person name="Martin F."/>
        </authorList>
    </citation>
    <scope>NUCLEOTIDE SEQUENCE</scope>
    <source>
        <strain evidence="1">JB14</strain>
    </source>
</reference>
<evidence type="ECO:0000313" key="1">
    <source>
        <dbReference type="EMBL" id="KAE9405927.1"/>
    </source>
</evidence>
<evidence type="ECO:0008006" key="3">
    <source>
        <dbReference type="Google" id="ProtNLM"/>
    </source>
</evidence>
<keyword evidence="2" id="KW-1185">Reference proteome</keyword>
<name>A0A6A4IA20_9AGAR</name>
<accession>A0A6A4IA20</accession>
<dbReference type="Proteomes" id="UP000799118">
    <property type="component" value="Unassembled WGS sequence"/>
</dbReference>
<organism evidence="1 2">
    <name type="scientific">Gymnopus androsaceus JB14</name>
    <dbReference type="NCBI Taxonomy" id="1447944"/>
    <lineage>
        <taxon>Eukaryota</taxon>
        <taxon>Fungi</taxon>
        <taxon>Dikarya</taxon>
        <taxon>Basidiomycota</taxon>
        <taxon>Agaricomycotina</taxon>
        <taxon>Agaricomycetes</taxon>
        <taxon>Agaricomycetidae</taxon>
        <taxon>Agaricales</taxon>
        <taxon>Marasmiineae</taxon>
        <taxon>Omphalotaceae</taxon>
        <taxon>Gymnopus</taxon>
    </lineage>
</organism>
<protein>
    <recommendedName>
        <fullName evidence="3">F-box domain-containing protein</fullName>
    </recommendedName>
</protein>